<accession>A0ABR2W531</accession>
<comment type="caution">
    <text evidence="1">The sequence shown here is derived from an EMBL/GenBank/DDBJ whole genome shotgun (WGS) entry which is preliminary data.</text>
</comment>
<protein>
    <submittedName>
        <fullName evidence="1">PHO85 cyclin-5</fullName>
    </submittedName>
</protein>
<dbReference type="Proteomes" id="UP001479436">
    <property type="component" value="Unassembled WGS sequence"/>
</dbReference>
<dbReference type="EMBL" id="JASJQH010007016">
    <property type="protein sequence ID" value="KAK9720399.1"/>
    <property type="molecule type" value="Genomic_DNA"/>
</dbReference>
<evidence type="ECO:0000313" key="2">
    <source>
        <dbReference type="Proteomes" id="UP001479436"/>
    </source>
</evidence>
<organism evidence="1 2">
    <name type="scientific">Basidiobolus ranarum</name>
    <dbReference type="NCBI Taxonomy" id="34480"/>
    <lineage>
        <taxon>Eukaryota</taxon>
        <taxon>Fungi</taxon>
        <taxon>Fungi incertae sedis</taxon>
        <taxon>Zoopagomycota</taxon>
        <taxon>Entomophthoromycotina</taxon>
        <taxon>Basidiobolomycetes</taxon>
        <taxon>Basidiobolales</taxon>
        <taxon>Basidiobolaceae</taxon>
        <taxon>Basidiobolus</taxon>
    </lineage>
</organism>
<dbReference type="SUPFAM" id="SSF47954">
    <property type="entry name" value="Cyclin-like"/>
    <property type="match status" value="1"/>
</dbReference>
<gene>
    <name evidence="1" type="primary">PCL5_5</name>
    <name evidence="1" type="ORF">K7432_004196</name>
</gene>
<dbReference type="Pfam" id="PF08613">
    <property type="entry name" value="Cyclin"/>
    <property type="match status" value="1"/>
</dbReference>
<evidence type="ECO:0000313" key="1">
    <source>
        <dbReference type="EMBL" id="KAK9720399.1"/>
    </source>
</evidence>
<dbReference type="CDD" id="cd20557">
    <property type="entry name" value="CYCLIN_ScPCL1-like"/>
    <property type="match status" value="1"/>
</dbReference>
<dbReference type="PANTHER" id="PTHR15615:SF36">
    <property type="entry name" value="PHO85 CYCLIN-5"/>
    <property type="match status" value="1"/>
</dbReference>
<sequence>MLLADVSALVIESIWPNPPTSAYSTQVLGLKSFIRETLKRSKTTFCTLLTALIYILRIKEYIPKSDGFFRANQLSEPGTNHPLKESPITTNTLLADMDTLSFTLIKCGRRMFLAALILASKFLADRSCSNRAWAKITGLQVGEISACELTVLRLLDYRLFISTTVFSRWSTLLFEQGNNSLTPTPTPTPNLTNLTSPQLRKLNVEVQPGSLNHTPLPLPTNVTTLYNFSSLV</sequence>
<dbReference type="InterPro" id="IPR036915">
    <property type="entry name" value="Cyclin-like_sf"/>
</dbReference>
<name>A0ABR2W531_9FUNG</name>
<dbReference type="Gene3D" id="1.10.472.10">
    <property type="entry name" value="Cyclin-like"/>
    <property type="match status" value="1"/>
</dbReference>
<dbReference type="PANTHER" id="PTHR15615">
    <property type="match status" value="1"/>
</dbReference>
<keyword evidence="2" id="KW-1185">Reference proteome</keyword>
<dbReference type="InterPro" id="IPR013922">
    <property type="entry name" value="Cyclin_PHO80-like"/>
</dbReference>
<reference evidence="1 2" key="1">
    <citation type="submission" date="2023-04" db="EMBL/GenBank/DDBJ databases">
        <title>Genome of Basidiobolus ranarum AG-B5.</title>
        <authorList>
            <person name="Stajich J.E."/>
            <person name="Carter-House D."/>
            <person name="Gryganskyi A."/>
        </authorList>
    </citation>
    <scope>NUCLEOTIDE SEQUENCE [LARGE SCALE GENOMIC DNA]</scope>
    <source>
        <strain evidence="1 2">AG-B5</strain>
    </source>
</reference>
<proteinExistence type="predicted"/>